<protein>
    <submittedName>
        <fullName evidence="1">Uncharacterized protein</fullName>
    </submittedName>
</protein>
<evidence type="ECO:0000313" key="1">
    <source>
        <dbReference type="EMBL" id="KAI4381645.1"/>
    </source>
</evidence>
<dbReference type="EMBL" id="CM042882">
    <property type="protein sequence ID" value="KAI4381645.1"/>
    <property type="molecule type" value="Genomic_DNA"/>
</dbReference>
<accession>A0ACB9RRF0</accession>
<reference evidence="2" key="1">
    <citation type="journal article" date="2023" name="Front. Plant Sci.">
        <title>Chromosomal-level genome assembly of Melastoma candidum provides insights into trichome evolution.</title>
        <authorList>
            <person name="Zhong Y."/>
            <person name="Wu W."/>
            <person name="Sun C."/>
            <person name="Zou P."/>
            <person name="Liu Y."/>
            <person name="Dai S."/>
            <person name="Zhou R."/>
        </authorList>
    </citation>
    <scope>NUCLEOTIDE SEQUENCE [LARGE SCALE GENOMIC DNA]</scope>
</reference>
<sequence length="131" mass="15044">MVEDEDEEEKGLIYQGSWNNKEWPTHEETAILLVLTAKAQPQVGHSHTSERKRIRSDRSQEGRRECLCACVNNESWRIMIWWGCGVVCKLISSLFPEIPFCSQITGIAASEAIHHHHPLHKTKTGNKKRKN</sequence>
<proteinExistence type="predicted"/>
<keyword evidence="2" id="KW-1185">Reference proteome</keyword>
<gene>
    <name evidence="1" type="ORF">MLD38_007702</name>
</gene>
<evidence type="ECO:0000313" key="2">
    <source>
        <dbReference type="Proteomes" id="UP001057402"/>
    </source>
</evidence>
<name>A0ACB9RRF0_9MYRT</name>
<dbReference type="Proteomes" id="UP001057402">
    <property type="component" value="Chromosome 3"/>
</dbReference>
<organism evidence="1 2">
    <name type="scientific">Melastoma candidum</name>
    <dbReference type="NCBI Taxonomy" id="119954"/>
    <lineage>
        <taxon>Eukaryota</taxon>
        <taxon>Viridiplantae</taxon>
        <taxon>Streptophyta</taxon>
        <taxon>Embryophyta</taxon>
        <taxon>Tracheophyta</taxon>
        <taxon>Spermatophyta</taxon>
        <taxon>Magnoliopsida</taxon>
        <taxon>eudicotyledons</taxon>
        <taxon>Gunneridae</taxon>
        <taxon>Pentapetalae</taxon>
        <taxon>rosids</taxon>
        <taxon>malvids</taxon>
        <taxon>Myrtales</taxon>
        <taxon>Melastomataceae</taxon>
        <taxon>Melastomatoideae</taxon>
        <taxon>Melastomateae</taxon>
        <taxon>Melastoma</taxon>
    </lineage>
</organism>
<comment type="caution">
    <text evidence="1">The sequence shown here is derived from an EMBL/GenBank/DDBJ whole genome shotgun (WGS) entry which is preliminary data.</text>
</comment>